<dbReference type="InterPro" id="IPR030395">
    <property type="entry name" value="GP_PDE_dom"/>
</dbReference>
<organism evidence="2 3">
    <name type="scientific">Pontibacter aydingkolensis</name>
    <dbReference type="NCBI Taxonomy" id="1911536"/>
    <lineage>
        <taxon>Bacteria</taxon>
        <taxon>Pseudomonadati</taxon>
        <taxon>Bacteroidota</taxon>
        <taxon>Cytophagia</taxon>
        <taxon>Cytophagales</taxon>
        <taxon>Hymenobacteraceae</taxon>
        <taxon>Pontibacter</taxon>
    </lineage>
</organism>
<evidence type="ECO:0000313" key="2">
    <source>
        <dbReference type="EMBL" id="MBW7467331.1"/>
    </source>
</evidence>
<evidence type="ECO:0000259" key="1">
    <source>
        <dbReference type="PROSITE" id="PS51704"/>
    </source>
</evidence>
<feature type="domain" description="GP-PDE" evidence="1">
    <location>
        <begin position="38"/>
        <end position="306"/>
    </location>
</feature>
<dbReference type="CDD" id="cd08567">
    <property type="entry name" value="GDPD_SpGDE_like"/>
    <property type="match status" value="1"/>
</dbReference>
<reference evidence="2 3" key="1">
    <citation type="journal article" date="2016" name="Int. J. Syst. Evol. Microbiol.">
        <title>Pontibacter aydingkolensis sp. nov., isolated from soil of a salt lake.</title>
        <authorList>
            <person name="Osman G."/>
            <person name="Zhang T."/>
            <person name="Lou K."/>
            <person name="Gao Y."/>
            <person name="Chang W."/>
            <person name="Lin Q."/>
            <person name="Yang H.M."/>
            <person name="Huo X.D."/>
            <person name="Wang N."/>
        </authorList>
    </citation>
    <scope>NUCLEOTIDE SEQUENCE [LARGE SCALE GENOMIC DNA]</scope>
    <source>
        <strain evidence="2 3">KACC 19255</strain>
    </source>
</reference>
<dbReference type="EMBL" id="JAHYXK010000006">
    <property type="protein sequence ID" value="MBW7467331.1"/>
    <property type="molecule type" value="Genomic_DNA"/>
</dbReference>
<dbReference type="PROSITE" id="PS51704">
    <property type="entry name" value="GP_PDE"/>
    <property type="match status" value="1"/>
</dbReference>
<keyword evidence="3" id="KW-1185">Reference proteome</keyword>
<sequence length="306" mass="35024">MLKTILFLTLLFVCYACKSIKTVSMPSPAITTVQMPAFDMEGHRGARGLMPENTIPAMIKAMELGVTTLEMDAHISKDGRVLLSHDPYFNRKHELLPDGKKIPASEAKKHVLYQLDYSEIKRYDVGSKFYKNFPKQQLQQAHKPLLAEVIDTVQAYIADHNLPQVFYNIETKSKPSGDGKYHPAPHEFVERLMAVILEKKIAPYVIIQSFDVRTLQVLKQKYPEIKTSLLVENLHSLEKNLEKLGFLPNVYSPYYKLVTPDLLQKAHNLNMKVIPWTVNDLKEMKQLKELGVDGIITDYPDLFKNL</sequence>
<evidence type="ECO:0000313" key="3">
    <source>
        <dbReference type="Proteomes" id="UP000813018"/>
    </source>
</evidence>
<protein>
    <submittedName>
        <fullName evidence="2">Glycerophosphodiester phosphodiesterase</fullName>
    </submittedName>
</protein>
<dbReference type="Gene3D" id="3.20.20.190">
    <property type="entry name" value="Phosphatidylinositol (PI) phosphodiesterase"/>
    <property type="match status" value="1"/>
</dbReference>
<dbReference type="Pfam" id="PF03009">
    <property type="entry name" value="GDPD"/>
    <property type="match status" value="1"/>
</dbReference>
<dbReference type="InterPro" id="IPR017946">
    <property type="entry name" value="PLC-like_Pdiesterase_TIM-brl"/>
</dbReference>
<comment type="caution">
    <text evidence="2">The sequence shown here is derived from an EMBL/GenBank/DDBJ whole genome shotgun (WGS) entry which is preliminary data.</text>
</comment>
<dbReference type="Proteomes" id="UP000813018">
    <property type="component" value="Unassembled WGS sequence"/>
</dbReference>
<name>A0ABS7CU01_9BACT</name>
<accession>A0ABS7CU01</accession>
<dbReference type="RefSeq" id="WP_219877212.1">
    <property type="nucleotide sequence ID" value="NZ_JAHYXK010000006.1"/>
</dbReference>
<dbReference type="SUPFAM" id="SSF51695">
    <property type="entry name" value="PLC-like phosphodiesterases"/>
    <property type="match status" value="1"/>
</dbReference>
<gene>
    <name evidence="2" type="ORF">K0O23_09635</name>
</gene>
<proteinExistence type="predicted"/>
<dbReference type="PANTHER" id="PTHR46211:SF14">
    <property type="entry name" value="GLYCEROPHOSPHODIESTER PHOSPHODIESTERASE"/>
    <property type="match status" value="1"/>
</dbReference>
<dbReference type="PANTHER" id="PTHR46211">
    <property type="entry name" value="GLYCEROPHOSPHORYL DIESTER PHOSPHODIESTERASE"/>
    <property type="match status" value="1"/>
</dbReference>